<evidence type="ECO:0000313" key="2">
    <source>
        <dbReference type="EMBL" id="MBF4468812.1"/>
    </source>
</evidence>
<proteinExistence type="predicted"/>
<organism evidence="2 3">
    <name type="scientific">Methanobrevibacter arboriphilus</name>
    <dbReference type="NCBI Taxonomy" id="39441"/>
    <lineage>
        <taxon>Archaea</taxon>
        <taxon>Methanobacteriati</taxon>
        <taxon>Methanobacteriota</taxon>
        <taxon>Methanomada group</taxon>
        <taxon>Methanobacteria</taxon>
        <taxon>Methanobacteriales</taxon>
        <taxon>Methanobacteriaceae</taxon>
        <taxon>Methanobrevibacter</taxon>
    </lineage>
</organism>
<keyword evidence="1" id="KW-0472">Membrane</keyword>
<evidence type="ECO:0000313" key="3">
    <source>
        <dbReference type="Proteomes" id="UP000658733"/>
    </source>
</evidence>
<accession>A0A843ACU7</accession>
<sequence length="142" mass="17223">MAFETKIDIYELQTVFFIKIEEGIENICDFINQLNKNQKIYKVGDKFEFKNEYGIYFEFYIAGIFGIRFGAFSENKKVDMWDILFDMHRIEIMELFIEIIESFDLDWEKDNDKYTWFERNPKLIASNWLESAKIFVERNKGD</sequence>
<feature type="transmembrane region" description="Helical" evidence="1">
    <location>
        <begin position="53"/>
        <end position="71"/>
    </location>
</feature>
<dbReference type="Proteomes" id="UP000658733">
    <property type="component" value="Unassembled WGS sequence"/>
</dbReference>
<dbReference type="EMBL" id="JADIIN010000043">
    <property type="protein sequence ID" value="MBF4468812.1"/>
    <property type="molecule type" value="Genomic_DNA"/>
</dbReference>
<keyword evidence="1" id="KW-0812">Transmembrane</keyword>
<keyword evidence="1" id="KW-1133">Transmembrane helix</keyword>
<comment type="caution">
    <text evidence="2">The sequence shown here is derived from an EMBL/GenBank/DDBJ whole genome shotgun (WGS) entry which is preliminary data.</text>
</comment>
<protein>
    <submittedName>
        <fullName evidence="2">Uncharacterized protein</fullName>
    </submittedName>
</protein>
<gene>
    <name evidence="2" type="ORF">ISP01_05340</name>
</gene>
<name>A0A843ACU7_METAZ</name>
<evidence type="ECO:0000256" key="1">
    <source>
        <dbReference type="SAM" id="Phobius"/>
    </source>
</evidence>
<dbReference type="AlphaFoldDB" id="A0A843ACU7"/>
<reference evidence="2" key="1">
    <citation type="submission" date="2020-10" db="EMBL/GenBank/DDBJ databases">
        <title>Dehalococcoides mccartyi of a TCE/Cr reducing biochatode.</title>
        <authorList>
            <person name="Matturro B."/>
        </authorList>
    </citation>
    <scope>NUCLEOTIDE SEQUENCE</scope>
    <source>
        <strain evidence="2">Bin4</strain>
    </source>
</reference>
<dbReference type="RefSeq" id="WP_278522861.1">
    <property type="nucleotide sequence ID" value="NZ_JADIIN010000043.1"/>
</dbReference>